<reference evidence="3 4" key="1">
    <citation type="journal article" date="2016" name="PLoS ONE">
        <title>Plasmid Characterization and Chromosome Analysis of Two netF+ Clostridium perfringens Isolates Associated with Foal and Canine Necrotizing Enteritis.</title>
        <authorList>
            <person name="Mehdizadeh Gohari I."/>
            <person name="Kropinski A.M."/>
            <person name="Weese S.J."/>
            <person name="Parreira V.R."/>
            <person name="Whitehead A.E."/>
            <person name="Boerlin P."/>
            <person name="Prescott J.F."/>
        </authorList>
    </citation>
    <scope>NUCLEOTIDE SEQUENCE [LARGE SCALE GENOMIC DNA]</scope>
    <source>
        <strain evidence="3 4">JP838</strain>
    </source>
</reference>
<feature type="transmembrane region" description="Helical" evidence="1">
    <location>
        <begin position="119"/>
        <end position="142"/>
    </location>
</feature>
<keyword evidence="1" id="KW-0472">Membrane</keyword>
<feature type="transmembrane region" description="Helical" evidence="1">
    <location>
        <begin position="40"/>
        <end position="58"/>
    </location>
</feature>
<feature type="transmembrane region" description="Helical" evidence="1">
    <location>
        <begin position="6"/>
        <end position="28"/>
    </location>
</feature>
<evidence type="ECO:0000313" key="4">
    <source>
        <dbReference type="Proteomes" id="UP000070260"/>
    </source>
</evidence>
<dbReference type="AlphaFoldDB" id="A0A127EJW2"/>
<dbReference type="PANTHER" id="PTHR40448:SF1">
    <property type="entry name" value="TWO-COMPONENT SENSOR HISTIDINE KINASE"/>
    <property type="match status" value="1"/>
</dbReference>
<dbReference type="Pfam" id="PF14501">
    <property type="entry name" value="HATPase_c_5"/>
    <property type="match status" value="1"/>
</dbReference>
<dbReference type="PATRIC" id="fig|1502.177.peg.2194"/>
<feature type="transmembrane region" description="Helical" evidence="1">
    <location>
        <begin position="89"/>
        <end position="113"/>
    </location>
</feature>
<feature type="transmembrane region" description="Helical" evidence="1">
    <location>
        <begin position="64"/>
        <end position="82"/>
    </location>
</feature>
<proteinExistence type="predicted"/>
<keyword evidence="1" id="KW-0812">Transmembrane</keyword>
<name>A0A127EJW2_CLOPF</name>
<accession>A0A127EJW2</accession>
<sequence>MSNSIELLASFINILLGLFSTFIIFDFLGRFKRSIFYPKYIYIITYILFTASLFLVNITLDNGIITLVVTLLGTVFIGHFLYNNEKIYIIYYAIYVVSLLIIQCIVSLLFNFSCYYFDIYFYSSLIYINTLSLVIQFSYLGISRLFIIYFKNKKIKKITKVQYLNFLVMPLFSIIYIITLMMYLQIYIEFSDVLWIIVNIVSIIILNIFITSIFESISKNNELKSKLMIYEEKSRIQYDYYISLENNYKNSRKIIHDIKNHLQTVENLYKSGNYDKGKMYTEDMYKLLDKFSQKQYAEHKTLNLIINDKMLKAHKYDIDFQCKIGDIDLEFIKDIDLTTIFANLLDNAIDETRLGKDRKKIMLKVDSFNNFLIINIINSLNSTPKKGNKFLKSTKRNHSGFGLENVNTTIENYDGNMRIDFDKNEFKVNIIIPINN</sequence>
<keyword evidence="1" id="KW-1133">Transmembrane helix</keyword>
<dbReference type="InterPro" id="IPR032834">
    <property type="entry name" value="NatK-like_C"/>
</dbReference>
<dbReference type="EMBL" id="CP010994">
    <property type="protein sequence ID" value="AMN36210.1"/>
    <property type="molecule type" value="Genomic_DNA"/>
</dbReference>
<evidence type="ECO:0000313" key="3">
    <source>
        <dbReference type="EMBL" id="AMN36210.1"/>
    </source>
</evidence>
<gene>
    <name evidence="3" type="ORF">JFP838_10695</name>
</gene>
<dbReference type="InterPro" id="IPR036890">
    <property type="entry name" value="HATPase_C_sf"/>
</dbReference>
<dbReference type="SUPFAM" id="SSF55874">
    <property type="entry name" value="ATPase domain of HSP90 chaperone/DNA topoisomerase II/histidine kinase"/>
    <property type="match status" value="1"/>
</dbReference>
<dbReference type="Gene3D" id="3.30.565.10">
    <property type="entry name" value="Histidine kinase-like ATPase, C-terminal domain"/>
    <property type="match status" value="1"/>
</dbReference>
<protein>
    <recommendedName>
        <fullName evidence="2">Sensor histidine kinase NatK-like C-terminal domain-containing protein</fullName>
    </recommendedName>
</protein>
<organism evidence="3 4">
    <name type="scientific">Clostridium perfringens</name>
    <dbReference type="NCBI Taxonomy" id="1502"/>
    <lineage>
        <taxon>Bacteria</taxon>
        <taxon>Bacillati</taxon>
        <taxon>Bacillota</taxon>
        <taxon>Clostridia</taxon>
        <taxon>Eubacteriales</taxon>
        <taxon>Clostridiaceae</taxon>
        <taxon>Clostridium</taxon>
    </lineage>
</organism>
<evidence type="ECO:0000256" key="1">
    <source>
        <dbReference type="SAM" id="Phobius"/>
    </source>
</evidence>
<feature type="transmembrane region" description="Helical" evidence="1">
    <location>
        <begin position="194"/>
        <end position="214"/>
    </location>
</feature>
<dbReference type="PANTHER" id="PTHR40448">
    <property type="entry name" value="TWO-COMPONENT SENSOR HISTIDINE KINASE"/>
    <property type="match status" value="1"/>
</dbReference>
<feature type="transmembrane region" description="Helical" evidence="1">
    <location>
        <begin position="163"/>
        <end position="188"/>
    </location>
</feature>
<dbReference type="Proteomes" id="UP000070260">
    <property type="component" value="Chromosome"/>
</dbReference>
<dbReference type="RefSeq" id="WP_061428781.1">
    <property type="nucleotide sequence ID" value="NZ_CATNZO010000001.1"/>
</dbReference>
<dbReference type="OrthoDB" id="1634477at2"/>
<dbReference type="GO" id="GO:0042802">
    <property type="term" value="F:identical protein binding"/>
    <property type="evidence" value="ECO:0007669"/>
    <property type="project" value="TreeGrafter"/>
</dbReference>
<evidence type="ECO:0000259" key="2">
    <source>
        <dbReference type="Pfam" id="PF14501"/>
    </source>
</evidence>
<feature type="domain" description="Sensor histidine kinase NatK-like C-terminal" evidence="2">
    <location>
        <begin position="334"/>
        <end position="433"/>
    </location>
</feature>